<dbReference type="RefSeq" id="WP_128949129.1">
    <property type="nucleotide sequence ID" value="NZ_CP030053.1"/>
</dbReference>
<evidence type="ECO:0000259" key="1">
    <source>
        <dbReference type="Pfam" id="PF14130"/>
    </source>
</evidence>
<evidence type="ECO:0000313" key="3">
    <source>
        <dbReference type="EMBL" id="RXH10087.1"/>
    </source>
</evidence>
<dbReference type="GO" id="GO:0004518">
    <property type="term" value="F:nuclease activity"/>
    <property type="evidence" value="ECO:0007669"/>
    <property type="project" value="InterPro"/>
</dbReference>
<accession>A0AAE5WWK5</accession>
<proteinExistence type="predicted"/>
<reference evidence="3 5" key="2">
    <citation type="submission" date="2018-10" db="EMBL/GenBank/DDBJ databases">
        <title>Bradyrhizobium sp. nov., effective nodules isolated from peanut in China.</title>
        <authorList>
            <person name="Li Y."/>
        </authorList>
    </citation>
    <scope>NUCLEOTIDE SEQUENCE [LARGE SCALE GENOMIC DNA]</scope>
    <source>
        <strain evidence="3 5">CCBAU 53426</strain>
    </source>
</reference>
<gene>
    <name evidence="3" type="ORF">EAS56_24445</name>
    <name evidence="2" type="ORF">XH91_02535</name>
</gene>
<dbReference type="AlphaFoldDB" id="A0AAE5WWK5"/>
<reference evidence="2 4" key="1">
    <citation type="submission" date="2018-06" db="EMBL/GenBank/DDBJ databases">
        <title>Comparative genomics of rhizobia nodulating Arachis hypogaea in China.</title>
        <authorList>
            <person name="Li Y."/>
        </authorList>
    </citation>
    <scope>NUCLEOTIDE SEQUENCE [LARGE SCALE GENOMIC DNA]</scope>
    <source>
        <strain evidence="2 4">CCBAU 51670</strain>
    </source>
</reference>
<dbReference type="InterPro" id="IPR025382">
    <property type="entry name" value="Cap4-like_endonuclease_dom"/>
</dbReference>
<evidence type="ECO:0000313" key="4">
    <source>
        <dbReference type="Proteomes" id="UP000288972"/>
    </source>
</evidence>
<sequence length="363" mass="39790">MTLATALVTAKPREKSGPRTGARYAFQVHVCLAKVLDWHVAGSDYRAVFDHFDDLAVITGPDDPDDPDKIAFFQIKGNQSGPWTAAKLAKKEGESPCTPVGKMYHHTTIFGSAVTRCTFLTNASFNFTLADGTKTSSDHRNIAHANLGQKDSEVIAKALDLDFAPPRSPNESIVLHYERTDVPVTGYDTMVKGKLVEMLENTDGLAISALYRTLVEEVTARTNDATEYSSIEDIYARKALSRKNLADVISAAENRRGILDSWSIIEDELKDAGRSIAFRVRLKTQTITHLRGCTNRSARSVTLAEIVNKPLATIGNALVECDKLLPVVETVKAQLQMSELSSYDAIEIDAAILVELFEAMNGK</sequence>
<dbReference type="Pfam" id="PF14130">
    <property type="entry name" value="Cap4_nuclease"/>
    <property type="match status" value="1"/>
</dbReference>
<name>A0AAE5WWK5_9BRAD</name>
<dbReference type="EMBL" id="RDQZ01000022">
    <property type="protein sequence ID" value="RXH10087.1"/>
    <property type="molecule type" value="Genomic_DNA"/>
</dbReference>
<keyword evidence="5" id="KW-1185">Reference proteome</keyword>
<feature type="domain" description="CD-NTase associated protein 4-like DNA endonuclease" evidence="1">
    <location>
        <begin position="15"/>
        <end position="219"/>
    </location>
</feature>
<evidence type="ECO:0000313" key="2">
    <source>
        <dbReference type="EMBL" id="QAU44343.1"/>
    </source>
</evidence>
<dbReference type="EMBL" id="CP030053">
    <property type="protein sequence ID" value="QAU44343.1"/>
    <property type="molecule type" value="Genomic_DNA"/>
</dbReference>
<evidence type="ECO:0000313" key="5">
    <source>
        <dbReference type="Proteomes" id="UP000290401"/>
    </source>
</evidence>
<protein>
    <submittedName>
        <fullName evidence="3">DUF4297 domain-containing protein</fullName>
    </submittedName>
</protein>
<dbReference type="KEGG" id="bgz:XH91_02535"/>
<organism evidence="2 4">
    <name type="scientific">Bradyrhizobium guangzhouense</name>
    <dbReference type="NCBI Taxonomy" id="1325095"/>
    <lineage>
        <taxon>Bacteria</taxon>
        <taxon>Pseudomonadati</taxon>
        <taxon>Pseudomonadota</taxon>
        <taxon>Alphaproteobacteria</taxon>
        <taxon>Hyphomicrobiales</taxon>
        <taxon>Nitrobacteraceae</taxon>
        <taxon>Bradyrhizobium</taxon>
    </lineage>
</organism>
<dbReference type="Proteomes" id="UP000288972">
    <property type="component" value="Chromosome"/>
</dbReference>
<dbReference type="Proteomes" id="UP000290401">
    <property type="component" value="Unassembled WGS sequence"/>
</dbReference>